<name>A0A495KBR5_WILMA</name>
<dbReference type="RefSeq" id="WP_023954772.1">
    <property type="nucleotide sequence ID" value="NZ_CBCRXS010000001.1"/>
</dbReference>
<accession>A0A495KBR5</accession>
<dbReference type="AlphaFoldDB" id="A0A495KBR5"/>
<dbReference type="GO" id="GO:0043856">
    <property type="term" value="F:anti-sigma factor antagonist activity"/>
    <property type="evidence" value="ECO:0007669"/>
    <property type="project" value="InterPro"/>
</dbReference>
<dbReference type="Pfam" id="PF01740">
    <property type="entry name" value="STAS"/>
    <property type="match status" value="1"/>
</dbReference>
<dbReference type="InterPro" id="IPR002645">
    <property type="entry name" value="STAS_dom"/>
</dbReference>
<feature type="domain" description="STAS" evidence="3">
    <location>
        <begin position="22"/>
        <end position="131"/>
    </location>
</feature>
<evidence type="ECO:0000259" key="3">
    <source>
        <dbReference type="PROSITE" id="PS50801"/>
    </source>
</evidence>
<dbReference type="SUPFAM" id="SSF52091">
    <property type="entry name" value="SpoIIaa-like"/>
    <property type="match status" value="1"/>
</dbReference>
<dbReference type="Gene3D" id="3.30.750.24">
    <property type="entry name" value="STAS domain"/>
    <property type="match status" value="1"/>
</dbReference>
<dbReference type="InterPro" id="IPR003658">
    <property type="entry name" value="Anti-sigma_ant"/>
</dbReference>
<reference evidence="4 7" key="2">
    <citation type="submission" date="2023-10" db="EMBL/GenBank/DDBJ databases">
        <title>Development of a sustainable strategy for remediation of hydrocarbon-contaminated territories based on the waste exchange concept.</title>
        <authorList>
            <person name="Krivoruchko A."/>
        </authorList>
    </citation>
    <scope>NUCLEOTIDE SEQUENCE [LARGE SCALE GENOMIC DNA]</scope>
    <source>
        <strain evidence="4 7">IEGM 1236</strain>
    </source>
</reference>
<dbReference type="PANTHER" id="PTHR33495:SF13">
    <property type="entry name" value="ANTI-SIGMA-F FACTOR ANTAGONIST RSFB"/>
    <property type="match status" value="1"/>
</dbReference>
<reference evidence="5 6" key="1">
    <citation type="submission" date="2018-10" db="EMBL/GenBank/DDBJ databases">
        <title>Sequencing the genomes of 1000 actinobacteria strains.</title>
        <authorList>
            <person name="Klenk H.-P."/>
        </authorList>
    </citation>
    <scope>NUCLEOTIDE SEQUENCE [LARGE SCALE GENOMIC DNA]</scope>
    <source>
        <strain evidence="5 6">DSM 44343</strain>
    </source>
</reference>
<evidence type="ECO:0000313" key="5">
    <source>
        <dbReference type="EMBL" id="RKR97652.1"/>
    </source>
</evidence>
<dbReference type="Proteomes" id="UP000274762">
    <property type="component" value="Unassembled WGS sequence"/>
</dbReference>
<sequence length="144" mass="14792">MAHKISNSDFVSDSAELAGGTLTIATVSHGSIVALTVWGSIDLLTVPQLTEAVDEAVAGRPEGLIIDLTYTDFLSSVGMAALVNAHDAVLPSGGRFGVVAEGSSTARPIKLVGLDQTISLYATIEDALQALTEELAPATRRASA</sequence>
<dbReference type="InterPro" id="IPR036513">
    <property type="entry name" value="STAS_dom_sf"/>
</dbReference>
<dbReference type="NCBIfam" id="TIGR00377">
    <property type="entry name" value="ant_ant_sig"/>
    <property type="match status" value="1"/>
</dbReference>
<keyword evidence="7" id="KW-1185">Reference proteome</keyword>
<organism evidence="5 6">
    <name type="scientific">Williamsia marianensis</name>
    <dbReference type="NCBI Taxonomy" id="85044"/>
    <lineage>
        <taxon>Bacteria</taxon>
        <taxon>Bacillati</taxon>
        <taxon>Actinomycetota</taxon>
        <taxon>Actinomycetes</taxon>
        <taxon>Mycobacteriales</taxon>
        <taxon>Nocardiaceae</taxon>
        <taxon>Williamsia</taxon>
    </lineage>
</organism>
<dbReference type="CDD" id="cd07043">
    <property type="entry name" value="STAS_anti-anti-sigma_factors"/>
    <property type="match status" value="1"/>
</dbReference>
<dbReference type="PROSITE" id="PS50801">
    <property type="entry name" value="STAS"/>
    <property type="match status" value="1"/>
</dbReference>
<evidence type="ECO:0000256" key="2">
    <source>
        <dbReference type="RuleBase" id="RU003749"/>
    </source>
</evidence>
<gene>
    <name evidence="5" type="ORF">DFJ75_4541</name>
    <name evidence="4" type="ORF">R4198_08930</name>
</gene>
<evidence type="ECO:0000313" key="4">
    <source>
        <dbReference type="EMBL" id="MDV7133819.1"/>
    </source>
</evidence>
<dbReference type="OrthoDB" id="3393696at2"/>
<comment type="caution">
    <text evidence="5">The sequence shown here is derived from an EMBL/GenBank/DDBJ whole genome shotgun (WGS) entry which is preliminary data.</text>
</comment>
<evidence type="ECO:0000256" key="1">
    <source>
        <dbReference type="ARBA" id="ARBA00009013"/>
    </source>
</evidence>
<dbReference type="EMBL" id="JAWLUM010000001">
    <property type="protein sequence ID" value="MDV7133819.1"/>
    <property type="molecule type" value="Genomic_DNA"/>
</dbReference>
<evidence type="ECO:0000313" key="7">
    <source>
        <dbReference type="Proteomes" id="UP001185792"/>
    </source>
</evidence>
<dbReference type="Proteomes" id="UP001185792">
    <property type="component" value="Unassembled WGS sequence"/>
</dbReference>
<protein>
    <recommendedName>
        <fullName evidence="2">Anti-sigma factor antagonist</fullName>
    </recommendedName>
</protein>
<comment type="similarity">
    <text evidence="1 2">Belongs to the anti-sigma-factor antagonist family.</text>
</comment>
<dbReference type="PANTHER" id="PTHR33495">
    <property type="entry name" value="ANTI-SIGMA FACTOR ANTAGONIST TM_1081-RELATED-RELATED"/>
    <property type="match status" value="1"/>
</dbReference>
<dbReference type="EMBL" id="RBKV01000001">
    <property type="protein sequence ID" value="RKR97652.1"/>
    <property type="molecule type" value="Genomic_DNA"/>
</dbReference>
<proteinExistence type="inferred from homology"/>
<evidence type="ECO:0000313" key="6">
    <source>
        <dbReference type="Proteomes" id="UP000274762"/>
    </source>
</evidence>